<comment type="caution">
    <text evidence="9">The sequence shown here is derived from an EMBL/GenBank/DDBJ whole genome shotgun (WGS) entry which is preliminary data.</text>
</comment>
<comment type="subcellular location">
    <subcellularLocation>
        <location evidence="1 8">Membrane</location>
        <topology evidence="1 8">Multi-pass membrane protein</topology>
    </subcellularLocation>
</comment>
<evidence type="ECO:0000256" key="3">
    <source>
        <dbReference type="ARBA" id="ARBA00022448"/>
    </source>
</evidence>
<feature type="transmembrane region" description="Helical" evidence="8">
    <location>
        <begin position="332"/>
        <end position="352"/>
    </location>
</feature>
<feature type="transmembrane region" description="Helical" evidence="8">
    <location>
        <begin position="223"/>
        <end position="242"/>
    </location>
</feature>
<keyword evidence="3 8" id="KW-0813">Transport</keyword>
<comment type="similarity">
    <text evidence="2 8">Belongs to the ZIP transporter (TC 2.A.5) family.</text>
</comment>
<protein>
    <recommendedName>
        <fullName evidence="11">ZIP zinc/iron transport family</fullName>
    </recommendedName>
</protein>
<feature type="transmembrane region" description="Helical" evidence="8">
    <location>
        <begin position="294"/>
        <end position="312"/>
    </location>
</feature>
<dbReference type="InterPro" id="IPR003689">
    <property type="entry name" value="ZIP"/>
</dbReference>
<evidence type="ECO:0000256" key="7">
    <source>
        <dbReference type="ARBA" id="ARBA00023136"/>
    </source>
</evidence>
<dbReference type="Proteomes" id="UP001341245">
    <property type="component" value="Unassembled WGS sequence"/>
</dbReference>
<feature type="transmembrane region" description="Helical" evidence="8">
    <location>
        <begin position="254"/>
        <end position="274"/>
    </location>
</feature>
<gene>
    <name evidence="9" type="ORF">QM012_005328</name>
</gene>
<reference evidence="9 10" key="1">
    <citation type="submission" date="2023-11" db="EMBL/GenBank/DDBJ databases">
        <title>Draft genome sequence and annotation of the polyextremotolerant black yeast-like fungus Aureobasidium pullulans NRRL 62042.</title>
        <authorList>
            <person name="Dielentheis-Frenken M.R.E."/>
            <person name="Wibberg D."/>
            <person name="Blank L.M."/>
            <person name="Tiso T."/>
        </authorList>
    </citation>
    <scope>NUCLEOTIDE SEQUENCE [LARGE SCALE GENOMIC DNA]</scope>
    <source>
        <strain evidence="9 10">NRRL 62042</strain>
    </source>
</reference>
<evidence type="ECO:0000313" key="10">
    <source>
        <dbReference type="Proteomes" id="UP001341245"/>
    </source>
</evidence>
<dbReference type="Pfam" id="PF02535">
    <property type="entry name" value="Zip"/>
    <property type="match status" value="1"/>
</dbReference>
<evidence type="ECO:0000313" key="9">
    <source>
        <dbReference type="EMBL" id="KAK5999671.1"/>
    </source>
</evidence>
<evidence type="ECO:0000256" key="4">
    <source>
        <dbReference type="ARBA" id="ARBA00022692"/>
    </source>
</evidence>
<sequence length="353" mass="38862">MAFDPRHVDLTTADAREIVCYLQLGENEYNGHLPARVSAVFVMLVVSTLGVAFPYIGKQMPKLRIPTHVYLFARYFGSGVIISTAFIHLLDPAYENIGSNSCVGMTGNWSLYPWAPAIMLFSCMSIFAIDVTAQKYVADKYGMNVHTTSIENLITKSTSSASTSQAIVPRTDEEEDNVDAHIAEKIAFAQQFAAFSILEAGIIWHSVFIGLNFGVAGEEWSTLYIVLMFHQAFEGLGIGARLSMIPMPEKYRRWLPWACIVGYGITTPISMAIGLGVRTTYNSGGYEAMCEQQLIAGVFDAISAGILVYNGLVELLARDFIFESQTRSNKRLAFMMGCVFLGAIIMCILAAWA</sequence>
<accession>A0ABR0T5F9</accession>
<evidence type="ECO:0000256" key="6">
    <source>
        <dbReference type="ARBA" id="ARBA00023065"/>
    </source>
</evidence>
<feature type="transmembrane region" description="Helical" evidence="8">
    <location>
        <begin position="192"/>
        <end position="211"/>
    </location>
</feature>
<feature type="transmembrane region" description="Helical" evidence="8">
    <location>
        <begin position="110"/>
        <end position="133"/>
    </location>
</feature>
<dbReference type="InterPro" id="IPR004698">
    <property type="entry name" value="Zn/Fe_permease_fun/pln"/>
</dbReference>
<keyword evidence="5 8" id="KW-1133">Transmembrane helix</keyword>
<feature type="transmembrane region" description="Helical" evidence="8">
    <location>
        <begin position="69"/>
        <end position="90"/>
    </location>
</feature>
<evidence type="ECO:0000256" key="5">
    <source>
        <dbReference type="ARBA" id="ARBA00022989"/>
    </source>
</evidence>
<evidence type="ECO:0000256" key="2">
    <source>
        <dbReference type="ARBA" id="ARBA00006939"/>
    </source>
</evidence>
<keyword evidence="4 8" id="KW-0812">Transmembrane</keyword>
<dbReference type="NCBIfam" id="TIGR00820">
    <property type="entry name" value="zip"/>
    <property type="match status" value="1"/>
</dbReference>
<proteinExistence type="inferred from homology"/>
<keyword evidence="10" id="KW-1185">Reference proteome</keyword>
<evidence type="ECO:0008006" key="11">
    <source>
        <dbReference type="Google" id="ProtNLM"/>
    </source>
</evidence>
<keyword evidence="6 8" id="KW-0406">Ion transport</keyword>
<evidence type="ECO:0000256" key="8">
    <source>
        <dbReference type="RuleBase" id="RU362088"/>
    </source>
</evidence>
<dbReference type="PANTHER" id="PTHR11040">
    <property type="entry name" value="ZINC/IRON TRANSPORTER"/>
    <property type="match status" value="1"/>
</dbReference>
<keyword evidence="7 8" id="KW-0472">Membrane</keyword>
<name>A0ABR0T5F9_AURPU</name>
<evidence type="ECO:0000256" key="1">
    <source>
        <dbReference type="ARBA" id="ARBA00004141"/>
    </source>
</evidence>
<dbReference type="EMBL" id="JASGXD010000022">
    <property type="protein sequence ID" value="KAK5999671.1"/>
    <property type="molecule type" value="Genomic_DNA"/>
</dbReference>
<organism evidence="9 10">
    <name type="scientific">Aureobasidium pullulans</name>
    <name type="common">Black yeast</name>
    <name type="synonym">Pullularia pullulans</name>
    <dbReference type="NCBI Taxonomy" id="5580"/>
    <lineage>
        <taxon>Eukaryota</taxon>
        <taxon>Fungi</taxon>
        <taxon>Dikarya</taxon>
        <taxon>Ascomycota</taxon>
        <taxon>Pezizomycotina</taxon>
        <taxon>Dothideomycetes</taxon>
        <taxon>Dothideomycetidae</taxon>
        <taxon>Dothideales</taxon>
        <taxon>Saccotheciaceae</taxon>
        <taxon>Aureobasidium</taxon>
    </lineage>
</organism>
<dbReference type="PANTHER" id="PTHR11040:SF32">
    <property type="entry name" value="ZINC-REGULATED TRANSPORTER 1"/>
    <property type="match status" value="1"/>
</dbReference>
<feature type="transmembrane region" description="Helical" evidence="8">
    <location>
        <begin position="37"/>
        <end position="57"/>
    </location>
</feature>